<accession>A0A5K7SFL2</accession>
<protein>
    <submittedName>
        <fullName evidence="1">Uncharacterized protein</fullName>
    </submittedName>
</protein>
<sequence>MADEYITASYLNDTMPVTGFYNSLEKEINENYTSTILETH</sequence>
<dbReference type="KEGG" id="anf:AQPE_4457"/>
<dbReference type="Proteomes" id="UP001193389">
    <property type="component" value="Chromosome"/>
</dbReference>
<keyword evidence="2" id="KW-1185">Reference proteome</keyword>
<gene>
    <name evidence="1" type="ORF">AQPE_4457</name>
</gene>
<evidence type="ECO:0000313" key="2">
    <source>
        <dbReference type="Proteomes" id="UP001193389"/>
    </source>
</evidence>
<reference evidence="1" key="1">
    <citation type="journal article" date="2020" name="Int. J. Syst. Evol. Microbiol.">
        <title>Aquipluma nitroreducens gen. nov. sp. nov., a novel facultatively anaerobic bacterium isolated from a freshwater lake.</title>
        <authorList>
            <person name="Watanabe M."/>
            <person name="Kojima H."/>
            <person name="Fukui M."/>
        </authorList>
    </citation>
    <scope>NUCLEOTIDE SEQUENCE</scope>
    <source>
        <strain evidence="1">MeG22</strain>
    </source>
</reference>
<proteinExistence type="predicted"/>
<organism evidence="1 2">
    <name type="scientific">Aquipluma nitroreducens</name>
    <dbReference type="NCBI Taxonomy" id="2010828"/>
    <lineage>
        <taxon>Bacteria</taxon>
        <taxon>Pseudomonadati</taxon>
        <taxon>Bacteroidota</taxon>
        <taxon>Bacteroidia</taxon>
        <taxon>Marinilabiliales</taxon>
        <taxon>Prolixibacteraceae</taxon>
        <taxon>Aquipluma</taxon>
    </lineage>
</organism>
<dbReference type="AlphaFoldDB" id="A0A5K7SFL2"/>
<evidence type="ECO:0000313" key="1">
    <source>
        <dbReference type="EMBL" id="BBE20266.1"/>
    </source>
</evidence>
<dbReference type="EMBL" id="AP018694">
    <property type="protein sequence ID" value="BBE20266.1"/>
    <property type="molecule type" value="Genomic_DNA"/>
</dbReference>
<name>A0A5K7SFL2_9BACT</name>